<dbReference type="EMBL" id="LR796660">
    <property type="protein sequence ID" value="CAB4157682.1"/>
    <property type="molecule type" value="Genomic_DNA"/>
</dbReference>
<protein>
    <submittedName>
        <fullName evidence="1">Uncharacterized protein</fullName>
    </submittedName>
</protein>
<evidence type="ECO:0000313" key="1">
    <source>
        <dbReference type="EMBL" id="CAB4157682.1"/>
    </source>
</evidence>
<organism evidence="1">
    <name type="scientific">uncultured Caudovirales phage</name>
    <dbReference type="NCBI Taxonomy" id="2100421"/>
    <lineage>
        <taxon>Viruses</taxon>
        <taxon>Duplodnaviria</taxon>
        <taxon>Heunggongvirae</taxon>
        <taxon>Uroviricota</taxon>
        <taxon>Caudoviricetes</taxon>
        <taxon>Peduoviridae</taxon>
        <taxon>Maltschvirus</taxon>
        <taxon>Maltschvirus maltsch</taxon>
    </lineage>
</organism>
<sequence>MLVSDDDMHHVLEVLSDESGAAHRAAHEYLDALTKTVLAELMGESDAKSATEREQWARAQPKFKEHLARVGQAAKADYQARQRYSAANAKLEAWRTGNANARAAERVR</sequence>
<reference evidence="1" key="1">
    <citation type="submission" date="2020-04" db="EMBL/GenBank/DDBJ databases">
        <authorList>
            <person name="Chiriac C."/>
            <person name="Salcher M."/>
            <person name="Ghai R."/>
            <person name="Kavagutti S V."/>
        </authorList>
    </citation>
    <scope>NUCLEOTIDE SEQUENCE</scope>
</reference>
<gene>
    <name evidence="1" type="ORF">UFOVP679_38</name>
</gene>
<accession>A0A6J5NG49</accession>
<proteinExistence type="predicted"/>
<name>A0A6J5NG49_9CAUD</name>